<dbReference type="EMBL" id="BLPG01000001">
    <property type="protein sequence ID" value="GFJ89311.1"/>
    <property type="molecule type" value="Genomic_DNA"/>
</dbReference>
<dbReference type="InterPro" id="IPR011330">
    <property type="entry name" value="Glyco_hydro/deAcase_b/a-brl"/>
</dbReference>
<dbReference type="GO" id="GO:0005576">
    <property type="term" value="C:extracellular region"/>
    <property type="evidence" value="ECO:0007669"/>
    <property type="project" value="UniProtKB-SubCell"/>
</dbReference>
<organism evidence="5 6">
    <name type="scientific">Phytohabitans rumicis</name>
    <dbReference type="NCBI Taxonomy" id="1076125"/>
    <lineage>
        <taxon>Bacteria</taxon>
        <taxon>Bacillati</taxon>
        <taxon>Actinomycetota</taxon>
        <taxon>Actinomycetes</taxon>
        <taxon>Micromonosporales</taxon>
        <taxon>Micromonosporaceae</taxon>
    </lineage>
</organism>
<feature type="region of interest" description="Disordered" evidence="3">
    <location>
        <begin position="248"/>
        <end position="272"/>
    </location>
</feature>
<dbReference type="Proteomes" id="UP000482960">
    <property type="component" value="Unassembled WGS sequence"/>
</dbReference>
<reference evidence="5 6" key="1">
    <citation type="submission" date="2020-03" db="EMBL/GenBank/DDBJ databases">
        <title>Whole genome shotgun sequence of Phytohabitans rumicis NBRC 108638.</title>
        <authorList>
            <person name="Komaki H."/>
            <person name="Tamura T."/>
        </authorList>
    </citation>
    <scope>NUCLEOTIDE SEQUENCE [LARGE SCALE GENOMIC DNA]</scope>
    <source>
        <strain evidence="5 6">NBRC 108638</strain>
    </source>
</reference>
<comment type="caution">
    <text evidence="5">The sequence shown here is derived from an EMBL/GenBank/DDBJ whole genome shotgun (WGS) entry which is preliminary data.</text>
</comment>
<dbReference type="RefSeq" id="WP_218577234.1">
    <property type="nucleotide sequence ID" value="NZ_BLPG01000001.1"/>
</dbReference>
<evidence type="ECO:0000256" key="2">
    <source>
        <dbReference type="ARBA" id="ARBA00022729"/>
    </source>
</evidence>
<name>A0A6V8L3D7_9ACTN</name>
<dbReference type="InterPro" id="IPR002509">
    <property type="entry name" value="NODB_dom"/>
</dbReference>
<dbReference type="Gene3D" id="3.20.20.370">
    <property type="entry name" value="Glycoside hydrolase/deacetylase"/>
    <property type="match status" value="1"/>
</dbReference>
<dbReference type="Gene3D" id="3.90.550.10">
    <property type="entry name" value="Spore Coat Polysaccharide Biosynthesis Protein SpsA, Chain A"/>
    <property type="match status" value="1"/>
</dbReference>
<accession>A0A6V8L3D7</accession>
<dbReference type="SUPFAM" id="SSF53448">
    <property type="entry name" value="Nucleotide-diphospho-sugar transferases"/>
    <property type="match status" value="1"/>
</dbReference>
<proteinExistence type="predicted"/>
<dbReference type="PANTHER" id="PTHR34216:SF3">
    <property type="entry name" value="POLY-BETA-1,6-N-ACETYL-D-GLUCOSAMINE N-DEACETYLASE"/>
    <property type="match status" value="1"/>
</dbReference>
<dbReference type="Pfam" id="PF00535">
    <property type="entry name" value="Glycos_transf_2"/>
    <property type="match status" value="1"/>
</dbReference>
<evidence type="ECO:0000256" key="1">
    <source>
        <dbReference type="ARBA" id="ARBA00004613"/>
    </source>
</evidence>
<evidence type="ECO:0000259" key="4">
    <source>
        <dbReference type="PROSITE" id="PS51677"/>
    </source>
</evidence>
<keyword evidence="6" id="KW-1185">Reference proteome</keyword>
<feature type="domain" description="NodB homology" evidence="4">
    <location>
        <begin position="333"/>
        <end position="498"/>
    </location>
</feature>
<evidence type="ECO:0000256" key="3">
    <source>
        <dbReference type="SAM" id="MobiDB-lite"/>
    </source>
</evidence>
<dbReference type="InterPro" id="IPR051398">
    <property type="entry name" value="Polysacch_Deacetylase"/>
</dbReference>
<dbReference type="GO" id="GO:0016810">
    <property type="term" value="F:hydrolase activity, acting on carbon-nitrogen (but not peptide) bonds"/>
    <property type="evidence" value="ECO:0007669"/>
    <property type="project" value="InterPro"/>
</dbReference>
<dbReference type="GO" id="GO:0005975">
    <property type="term" value="P:carbohydrate metabolic process"/>
    <property type="evidence" value="ECO:0007669"/>
    <property type="project" value="InterPro"/>
</dbReference>
<dbReference type="SUPFAM" id="SSF88713">
    <property type="entry name" value="Glycoside hydrolase/deacetylase"/>
    <property type="match status" value="1"/>
</dbReference>
<reference evidence="5 6" key="2">
    <citation type="submission" date="2020-03" db="EMBL/GenBank/DDBJ databases">
        <authorList>
            <person name="Ichikawa N."/>
            <person name="Kimura A."/>
            <person name="Kitahashi Y."/>
            <person name="Uohara A."/>
        </authorList>
    </citation>
    <scope>NUCLEOTIDE SEQUENCE [LARGE SCALE GENOMIC DNA]</scope>
    <source>
        <strain evidence="5 6">NBRC 108638</strain>
    </source>
</reference>
<protein>
    <recommendedName>
        <fullName evidence="4">NodB homology domain-containing protein</fullName>
    </recommendedName>
</protein>
<keyword evidence="2" id="KW-0732">Signal</keyword>
<dbReference type="CDD" id="cd10918">
    <property type="entry name" value="CE4_NodB_like_5s_6s"/>
    <property type="match status" value="1"/>
</dbReference>
<evidence type="ECO:0000313" key="5">
    <source>
        <dbReference type="EMBL" id="GFJ89311.1"/>
    </source>
</evidence>
<evidence type="ECO:0000313" key="6">
    <source>
        <dbReference type="Proteomes" id="UP000482960"/>
    </source>
</evidence>
<sequence>MTSIVIAAHNEAAVIGRCLDALLSGAAAGEFDITVVANGCTDDTARVAARPGVRVLDLAAAGKPGALNAGDEVAVGFPRVYLDADIVLTAEGVRRVAGAVSDPGPGDPLAAVPRRELDLTGRPLLVRGYYAINSRMPVFRNGLFGRGVIAVSAAGRARFERFPEMVADDLFLDSQFSIAEKRQVDEVTARIATPRRTADLLRRLTRVRRGNAQMRAAAGTTAVPVEVRPAARLSWLRDVVLPGPGWRRRPRATSASPWRRHCPPGAPAAETTGNVTNHLVRTRYTPSMGRDRVINVCFHGIGTPPRELEPGEAPYWVERDQFHAILDEIKTWPSVRISFDDGNASDAEIGLPALRERGLRADFFVLAGRLGTPGSLDESAVRELHRAGMTVGTHGMAHRSWRGMDPQTLLDELVVARTRLAGVVGDPVDTAACPLGRYDRRLLGELRRLRYTRVFTSDRRVARGSAWLQPRFSVRCHDTPESIRAEFLARPALPAAPA</sequence>
<gene>
    <name evidence="5" type="ORF">Prum_029530</name>
</gene>
<dbReference type="PANTHER" id="PTHR34216">
    <property type="match status" value="1"/>
</dbReference>
<dbReference type="Pfam" id="PF01522">
    <property type="entry name" value="Polysacc_deac_1"/>
    <property type="match status" value="1"/>
</dbReference>
<comment type="subcellular location">
    <subcellularLocation>
        <location evidence="1">Secreted</location>
    </subcellularLocation>
</comment>
<dbReference type="PROSITE" id="PS51677">
    <property type="entry name" value="NODB"/>
    <property type="match status" value="1"/>
</dbReference>
<dbReference type="InterPro" id="IPR001173">
    <property type="entry name" value="Glyco_trans_2-like"/>
</dbReference>
<dbReference type="InterPro" id="IPR029044">
    <property type="entry name" value="Nucleotide-diphossugar_trans"/>
</dbReference>
<dbReference type="AlphaFoldDB" id="A0A6V8L3D7"/>